<evidence type="ECO:0000256" key="2">
    <source>
        <dbReference type="ARBA" id="ARBA00007543"/>
    </source>
</evidence>
<evidence type="ECO:0000256" key="11">
    <source>
        <dbReference type="ARBA" id="ARBA00023136"/>
    </source>
</evidence>
<keyword evidence="4" id="KW-1003">Cell membrane</keyword>
<dbReference type="PIRSF" id="PIRSF000267">
    <property type="entry name" value="Cyt_oxidse_sub2"/>
    <property type="match status" value="1"/>
</dbReference>
<comment type="similarity">
    <text evidence="2">Belongs to the cytochrome ubiquinol oxidase subunit 2 family.</text>
</comment>
<evidence type="ECO:0000256" key="9">
    <source>
        <dbReference type="ARBA" id="ARBA00022989"/>
    </source>
</evidence>
<dbReference type="Pfam" id="PF02322">
    <property type="entry name" value="Cyt_bd_oxida_II"/>
    <property type="match status" value="1"/>
</dbReference>
<evidence type="ECO:0000256" key="3">
    <source>
        <dbReference type="ARBA" id="ARBA00022448"/>
    </source>
</evidence>
<dbReference type="GO" id="GO:0005886">
    <property type="term" value="C:plasma membrane"/>
    <property type="evidence" value="ECO:0007669"/>
    <property type="project" value="UniProtKB-SubCell"/>
</dbReference>
<evidence type="ECO:0000256" key="5">
    <source>
        <dbReference type="ARBA" id="ARBA00022617"/>
    </source>
</evidence>
<keyword evidence="6 12" id="KW-0812">Transmembrane</keyword>
<keyword evidence="5" id="KW-0349">Heme</keyword>
<evidence type="ECO:0000256" key="6">
    <source>
        <dbReference type="ARBA" id="ARBA00022692"/>
    </source>
</evidence>
<comment type="subcellular location">
    <subcellularLocation>
        <location evidence="1">Cell membrane</location>
        <topology evidence="1">Multi-pass membrane protein</topology>
    </subcellularLocation>
</comment>
<accession>A0AAU8JPF6</accession>
<name>A0AAU8JPF6_9ACTN</name>
<feature type="transmembrane region" description="Helical" evidence="12">
    <location>
        <begin position="159"/>
        <end position="182"/>
    </location>
</feature>
<feature type="transmembrane region" description="Helical" evidence="12">
    <location>
        <begin position="114"/>
        <end position="139"/>
    </location>
</feature>
<gene>
    <name evidence="13" type="primary">cydB</name>
    <name evidence="13" type="ORF">ABWK59_03940</name>
</gene>
<dbReference type="KEGG" id="kcm:ABWK59_03940"/>
<protein>
    <submittedName>
        <fullName evidence="13">Cytochrome d ubiquinol oxidase subunit II</fullName>
    </submittedName>
</protein>
<dbReference type="AlphaFoldDB" id="A0AAU8JPF6"/>
<dbReference type="PANTHER" id="PTHR43141:SF5">
    <property type="entry name" value="CYTOCHROME BD-I UBIQUINOL OXIDASE SUBUNIT 2"/>
    <property type="match status" value="1"/>
</dbReference>
<dbReference type="GO" id="GO:0016682">
    <property type="term" value="F:oxidoreductase activity, acting on diphenols and related substances as donors, oxygen as acceptor"/>
    <property type="evidence" value="ECO:0007669"/>
    <property type="project" value="TreeGrafter"/>
</dbReference>
<dbReference type="GO" id="GO:0070069">
    <property type="term" value="C:cytochrome complex"/>
    <property type="evidence" value="ECO:0007669"/>
    <property type="project" value="TreeGrafter"/>
</dbReference>
<keyword evidence="10" id="KW-0408">Iron</keyword>
<dbReference type="InterPro" id="IPR003317">
    <property type="entry name" value="Cyt-d_oxidase_su2"/>
</dbReference>
<sequence length="341" mass="36498">MALATFWFILTAVLWTGFFILEGFDLGVGILHAVVGRDEPGRRAVISTIGPLWDGNEVWLIVAAASMFAAFPGWYATMFSGLYPAMVLLLVALILRGVSFEFREKVLAPHWRRAWTVCLSGGSLLVPLLIGIALGDLLYGLPIDQDQEFTGGLGDLFSAYSVFAGLTLAVLCVQHGATFITLKTTGELRGRASLLARRVAPVTALAVLAFLPWTHSTAGKGVLPNLVALIAALAVLAAAWLVTVRREGWAFTATTVAIATTVLAVFVDLYPRLMVSSTDPAYSLTVQNSASGGYALKVMSVVAIVFFPLVLAYQGWTWHVFRRRVSAEQYTVGGATGDAAG</sequence>
<feature type="transmembrane region" description="Helical" evidence="12">
    <location>
        <begin position="194"/>
        <end position="215"/>
    </location>
</feature>
<proteinExistence type="inferred from homology"/>
<keyword evidence="11 12" id="KW-0472">Membrane</keyword>
<dbReference type="GO" id="GO:0046872">
    <property type="term" value="F:metal ion binding"/>
    <property type="evidence" value="ECO:0007669"/>
    <property type="project" value="UniProtKB-KW"/>
</dbReference>
<evidence type="ECO:0000256" key="7">
    <source>
        <dbReference type="ARBA" id="ARBA00022723"/>
    </source>
</evidence>
<evidence type="ECO:0000256" key="12">
    <source>
        <dbReference type="SAM" id="Phobius"/>
    </source>
</evidence>
<organism evidence="13">
    <name type="scientific">Kitasatospora camelliae</name>
    <dbReference type="NCBI Taxonomy" id="3156397"/>
    <lineage>
        <taxon>Bacteria</taxon>
        <taxon>Bacillati</taxon>
        <taxon>Actinomycetota</taxon>
        <taxon>Actinomycetes</taxon>
        <taxon>Kitasatosporales</taxon>
        <taxon>Streptomycetaceae</taxon>
        <taxon>Kitasatospora</taxon>
    </lineage>
</organism>
<evidence type="ECO:0000256" key="10">
    <source>
        <dbReference type="ARBA" id="ARBA00023004"/>
    </source>
</evidence>
<keyword evidence="3" id="KW-0813">Transport</keyword>
<feature type="transmembrane region" description="Helical" evidence="12">
    <location>
        <begin position="291"/>
        <end position="313"/>
    </location>
</feature>
<dbReference type="PANTHER" id="PTHR43141">
    <property type="entry name" value="CYTOCHROME BD2 SUBUNIT II"/>
    <property type="match status" value="1"/>
</dbReference>
<feature type="transmembrane region" description="Helical" evidence="12">
    <location>
        <begin position="221"/>
        <end position="242"/>
    </location>
</feature>
<dbReference type="NCBIfam" id="TIGR00203">
    <property type="entry name" value="cydB"/>
    <property type="match status" value="1"/>
</dbReference>
<evidence type="ECO:0000256" key="8">
    <source>
        <dbReference type="ARBA" id="ARBA00022982"/>
    </source>
</evidence>
<feature type="transmembrane region" description="Helical" evidence="12">
    <location>
        <begin position="6"/>
        <end position="35"/>
    </location>
</feature>
<evidence type="ECO:0000256" key="4">
    <source>
        <dbReference type="ARBA" id="ARBA00022475"/>
    </source>
</evidence>
<feature type="transmembrane region" description="Helical" evidence="12">
    <location>
        <begin position="82"/>
        <end position="102"/>
    </location>
</feature>
<keyword evidence="8" id="KW-0249">Electron transport</keyword>
<dbReference type="GO" id="GO:0009055">
    <property type="term" value="F:electron transfer activity"/>
    <property type="evidence" value="ECO:0007669"/>
    <property type="project" value="TreeGrafter"/>
</dbReference>
<keyword evidence="7" id="KW-0479">Metal-binding</keyword>
<dbReference type="GO" id="GO:0019646">
    <property type="term" value="P:aerobic electron transport chain"/>
    <property type="evidence" value="ECO:0007669"/>
    <property type="project" value="TreeGrafter"/>
</dbReference>
<dbReference type="EMBL" id="CP159872">
    <property type="protein sequence ID" value="XCM78145.1"/>
    <property type="molecule type" value="Genomic_DNA"/>
</dbReference>
<evidence type="ECO:0000256" key="1">
    <source>
        <dbReference type="ARBA" id="ARBA00004651"/>
    </source>
</evidence>
<keyword evidence="9 12" id="KW-1133">Transmembrane helix</keyword>
<dbReference type="RefSeq" id="WP_354637888.1">
    <property type="nucleotide sequence ID" value="NZ_CP159872.1"/>
</dbReference>
<evidence type="ECO:0000313" key="13">
    <source>
        <dbReference type="EMBL" id="XCM78145.1"/>
    </source>
</evidence>
<feature type="transmembrane region" description="Helical" evidence="12">
    <location>
        <begin position="249"/>
        <end position="271"/>
    </location>
</feature>
<reference evidence="13" key="1">
    <citation type="submission" date="2024-06" db="EMBL/GenBank/DDBJ databases">
        <title>The genome sequences of Kitasatospora sp. strain HUAS MG31.</title>
        <authorList>
            <person name="Mo P."/>
        </authorList>
    </citation>
    <scope>NUCLEOTIDE SEQUENCE</scope>
    <source>
        <strain evidence="13">HUAS MG31</strain>
    </source>
</reference>